<evidence type="ECO:0000256" key="1">
    <source>
        <dbReference type="ARBA" id="ARBA00008535"/>
    </source>
</evidence>
<dbReference type="PROSITE" id="PS51720">
    <property type="entry name" value="G_AIG1"/>
    <property type="match status" value="1"/>
</dbReference>
<dbReference type="InterPro" id="IPR027417">
    <property type="entry name" value="P-loop_NTPase"/>
</dbReference>
<accession>A0AA88NQQ1</accession>
<proteinExistence type="inferred from homology"/>
<evidence type="ECO:0000313" key="8">
    <source>
        <dbReference type="Proteomes" id="UP001187315"/>
    </source>
</evidence>
<dbReference type="PANTHER" id="PTHR10903:SF107">
    <property type="entry name" value="GTPASE IMAP FAMILY MEMBER 4-LIKE-RELATED"/>
    <property type="match status" value="1"/>
</dbReference>
<feature type="transmembrane region" description="Helical" evidence="5">
    <location>
        <begin position="316"/>
        <end position="337"/>
    </location>
</feature>
<keyword evidence="5" id="KW-0812">Transmembrane</keyword>
<organism evidence="7 8">
    <name type="scientific">Tachysurus vachellii</name>
    <name type="common">Darkbarbel catfish</name>
    <name type="synonym">Pelteobagrus vachellii</name>
    <dbReference type="NCBI Taxonomy" id="175792"/>
    <lineage>
        <taxon>Eukaryota</taxon>
        <taxon>Metazoa</taxon>
        <taxon>Chordata</taxon>
        <taxon>Craniata</taxon>
        <taxon>Vertebrata</taxon>
        <taxon>Euteleostomi</taxon>
        <taxon>Actinopterygii</taxon>
        <taxon>Neopterygii</taxon>
        <taxon>Teleostei</taxon>
        <taxon>Ostariophysi</taxon>
        <taxon>Siluriformes</taxon>
        <taxon>Bagridae</taxon>
        <taxon>Tachysurus</taxon>
    </lineage>
</organism>
<evidence type="ECO:0000256" key="2">
    <source>
        <dbReference type="ARBA" id="ARBA00022741"/>
    </source>
</evidence>
<sequence>MESGSSRKASDQRIVLLGKAGAGKNRVARFILGDTTLNEESEECLLHEGEHAGRRICIVNTPGWDRVSIECTTEKIKKEIVRSVTLCPPGPHALVLVLPINADDELSVNELKSASRHMELLSNRVWNHTVVLFLCEGDVEESTIKEHIHKAEKLLEKCRGRHCVMRLSDSETQVHGLLEVIDRMVEESLDDLFLPQVYYEVMQSKIKELEKQHENKIETLKQLYQNRLSMYRNQTEEEPLLKRRRGSIDGTRPSFTEDEKQEVDIGTVRKKYQDELLALAKYYFKPVGLLLFAMICALIGSVVGSKYGVVGSGSGIIIGIIVAIPLGLCLITAASLARQSPSFVEDKKTEHTN</sequence>
<dbReference type="SUPFAM" id="SSF52540">
    <property type="entry name" value="P-loop containing nucleoside triphosphate hydrolases"/>
    <property type="match status" value="1"/>
</dbReference>
<feature type="domain" description="AIG1-type G" evidence="6">
    <location>
        <begin position="9"/>
        <end position="202"/>
    </location>
</feature>
<keyword evidence="5" id="KW-1133">Transmembrane helix</keyword>
<keyword evidence="2" id="KW-0547">Nucleotide-binding</keyword>
<dbReference type="GO" id="GO:0005525">
    <property type="term" value="F:GTP binding"/>
    <property type="evidence" value="ECO:0007669"/>
    <property type="project" value="UniProtKB-KW"/>
</dbReference>
<dbReference type="InterPro" id="IPR006703">
    <property type="entry name" value="G_AIG1"/>
</dbReference>
<keyword evidence="3" id="KW-0342">GTP-binding</keyword>
<keyword evidence="8" id="KW-1185">Reference proteome</keyword>
<dbReference type="Gene3D" id="3.40.50.300">
    <property type="entry name" value="P-loop containing nucleotide triphosphate hydrolases"/>
    <property type="match status" value="1"/>
</dbReference>
<evidence type="ECO:0000256" key="4">
    <source>
        <dbReference type="SAM" id="Coils"/>
    </source>
</evidence>
<name>A0AA88NQQ1_TACVA</name>
<reference evidence="7" key="1">
    <citation type="submission" date="2023-08" db="EMBL/GenBank/DDBJ databases">
        <title>Pelteobagrus vachellii genome.</title>
        <authorList>
            <person name="Liu H."/>
        </authorList>
    </citation>
    <scope>NUCLEOTIDE SEQUENCE</scope>
    <source>
        <strain evidence="7">PRFRI_2022a</strain>
        <tissue evidence="7">Muscle</tissue>
    </source>
</reference>
<evidence type="ECO:0000256" key="3">
    <source>
        <dbReference type="ARBA" id="ARBA00023134"/>
    </source>
</evidence>
<protein>
    <recommendedName>
        <fullName evidence="6">AIG1-type G domain-containing protein</fullName>
    </recommendedName>
</protein>
<evidence type="ECO:0000256" key="5">
    <source>
        <dbReference type="SAM" id="Phobius"/>
    </source>
</evidence>
<feature type="transmembrane region" description="Helical" evidence="5">
    <location>
        <begin position="282"/>
        <end position="304"/>
    </location>
</feature>
<dbReference type="InterPro" id="IPR045058">
    <property type="entry name" value="GIMA/IAN/Toc"/>
</dbReference>
<keyword evidence="5" id="KW-0472">Membrane</keyword>
<dbReference type="Pfam" id="PF04548">
    <property type="entry name" value="AIG1"/>
    <property type="match status" value="1"/>
</dbReference>
<dbReference type="EMBL" id="JAVHJS010000005">
    <property type="protein sequence ID" value="KAK2857567.1"/>
    <property type="molecule type" value="Genomic_DNA"/>
</dbReference>
<comment type="caution">
    <text evidence="7">The sequence shown here is derived from an EMBL/GenBank/DDBJ whole genome shotgun (WGS) entry which is preliminary data.</text>
</comment>
<dbReference type="Proteomes" id="UP001187315">
    <property type="component" value="Unassembled WGS sequence"/>
</dbReference>
<dbReference type="PANTHER" id="PTHR10903">
    <property type="entry name" value="GTPASE, IMAP FAMILY MEMBER-RELATED"/>
    <property type="match status" value="1"/>
</dbReference>
<evidence type="ECO:0000259" key="6">
    <source>
        <dbReference type="PROSITE" id="PS51720"/>
    </source>
</evidence>
<keyword evidence="4" id="KW-0175">Coiled coil</keyword>
<evidence type="ECO:0000313" key="7">
    <source>
        <dbReference type="EMBL" id="KAK2857567.1"/>
    </source>
</evidence>
<dbReference type="AlphaFoldDB" id="A0AA88NQQ1"/>
<gene>
    <name evidence="7" type="ORF">Q7C36_005486</name>
</gene>
<comment type="similarity">
    <text evidence="1">Belongs to the TRAFAC class TrmE-Era-EngA-EngB-Septin-like GTPase superfamily. AIG1/Toc34/Toc159-like paraseptin GTPase family. IAN subfamily.</text>
</comment>
<feature type="coiled-coil region" evidence="4">
    <location>
        <begin position="199"/>
        <end position="226"/>
    </location>
</feature>